<keyword evidence="6" id="KW-0443">Lipid metabolism</keyword>
<keyword evidence="8 11" id="KW-0012">Acyltransferase</keyword>
<dbReference type="SUPFAM" id="SSF69593">
    <property type="entry name" value="Glycerol-3-phosphate (1)-acyltransferase"/>
    <property type="match status" value="1"/>
</dbReference>
<evidence type="ECO:0000256" key="6">
    <source>
        <dbReference type="ARBA" id="ARBA00023098"/>
    </source>
</evidence>
<dbReference type="PANTHER" id="PTHR23063">
    <property type="entry name" value="PHOSPHOLIPID ACYLTRANSFERASE"/>
    <property type="match status" value="1"/>
</dbReference>
<evidence type="ECO:0000313" key="12">
    <source>
        <dbReference type="EMBL" id="CAL6079725.1"/>
    </source>
</evidence>
<dbReference type="PANTHER" id="PTHR23063:SF52">
    <property type="entry name" value="LYSOPHOSPHATIDYLCHOLINE ACYLTRANSFERASE"/>
    <property type="match status" value="1"/>
</dbReference>
<feature type="domain" description="Phospholipid/glycerol acyltransferase" evidence="10">
    <location>
        <begin position="113"/>
        <end position="218"/>
    </location>
</feature>
<dbReference type="GO" id="GO:0016020">
    <property type="term" value="C:membrane"/>
    <property type="evidence" value="ECO:0007669"/>
    <property type="project" value="UniProtKB-SubCell"/>
</dbReference>
<feature type="transmembrane region" description="Helical" evidence="9">
    <location>
        <begin position="35"/>
        <end position="59"/>
    </location>
</feature>
<dbReference type="EMBL" id="CATOUU010000939">
    <property type="protein sequence ID" value="CAI9961297.1"/>
    <property type="molecule type" value="Genomic_DNA"/>
</dbReference>
<keyword evidence="5 9" id="KW-1133">Transmembrane helix</keyword>
<comment type="subcellular location">
    <subcellularLocation>
        <location evidence="1">Membrane</location>
    </subcellularLocation>
</comment>
<dbReference type="AlphaFoldDB" id="A0AA86QQS2"/>
<evidence type="ECO:0000259" key="10">
    <source>
        <dbReference type="SMART" id="SM00563"/>
    </source>
</evidence>
<evidence type="ECO:0000256" key="1">
    <source>
        <dbReference type="ARBA" id="ARBA00004370"/>
    </source>
</evidence>
<evidence type="ECO:0000256" key="2">
    <source>
        <dbReference type="ARBA" id="ARBA00008655"/>
    </source>
</evidence>
<keyword evidence="13" id="KW-1185">Reference proteome</keyword>
<reference evidence="11" key="1">
    <citation type="submission" date="2023-06" db="EMBL/GenBank/DDBJ databases">
        <authorList>
            <person name="Kurt Z."/>
        </authorList>
    </citation>
    <scope>NUCLEOTIDE SEQUENCE</scope>
</reference>
<evidence type="ECO:0000256" key="5">
    <source>
        <dbReference type="ARBA" id="ARBA00022989"/>
    </source>
</evidence>
<evidence type="ECO:0000313" key="13">
    <source>
        <dbReference type="Proteomes" id="UP001642409"/>
    </source>
</evidence>
<sequence length="334" mass="38662">MPPSFPYTYTPVHPFLHLPQKFSVFFSTLRFLSRFLGLVIAPVTLIFVALDYLFFGFLFDILEKTVSNHDVPFSGFRKIICDWIIKVEFGSIIHLQRMIPIRINKKSYNKNAHVIVSNHQNMADVAIHGLFHQPVYLARDDMIDAFGVGKALRATRSFLVNQKTSNTHLHEQMRERSKNEIIQIFPEGTVTAQHCVIRFKPGAFKLDQLVQIVAIKYRTALPSEWLCESGFKHVFELACSLGNIATYKYLDVIENETPDQAGKRLAEALGVEYLPYSSNDWMYFSGKSDDLSKCTKEYLQDFGWMGQQKDYQEMCKQKKKNPLYYWDKKTLGVE</sequence>
<dbReference type="InterPro" id="IPR002123">
    <property type="entry name" value="Plipid/glycerol_acylTrfase"/>
</dbReference>
<dbReference type="GO" id="GO:0016746">
    <property type="term" value="F:acyltransferase activity"/>
    <property type="evidence" value="ECO:0007669"/>
    <property type="project" value="UniProtKB-KW"/>
</dbReference>
<dbReference type="Pfam" id="PF01553">
    <property type="entry name" value="Acyltransferase"/>
    <property type="match status" value="1"/>
</dbReference>
<organism evidence="11">
    <name type="scientific">Hexamita inflata</name>
    <dbReference type="NCBI Taxonomy" id="28002"/>
    <lineage>
        <taxon>Eukaryota</taxon>
        <taxon>Metamonada</taxon>
        <taxon>Diplomonadida</taxon>
        <taxon>Hexamitidae</taxon>
        <taxon>Hexamitinae</taxon>
        <taxon>Hexamita</taxon>
    </lineage>
</organism>
<keyword evidence="7 9" id="KW-0472">Membrane</keyword>
<keyword evidence="4 9" id="KW-0812">Transmembrane</keyword>
<gene>
    <name evidence="11" type="ORF">HINF_LOCUS48942</name>
    <name evidence="12" type="ORF">HINF_LOCUS59522</name>
</gene>
<evidence type="ECO:0000256" key="4">
    <source>
        <dbReference type="ARBA" id="ARBA00022692"/>
    </source>
</evidence>
<comment type="similarity">
    <text evidence="2">Belongs to the 1-acyl-sn-glycerol-3-phosphate acyltransferase family.</text>
</comment>
<name>A0AA86QQS2_9EUKA</name>
<dbReference type="SMART" id="SM00563">
    <property type="entry name" value="PlsC"/>
    <property type="match status" value="1"/>
</dbReference>
<dbReference type="Proteomes" id="UP001642409">
    <property type="component" value="Unassembled WGS sequence"/>
</dbReference>
<keyword evidence="3" id="KW-0808">Transferase</keyword>
<dbReference type="GO" id="GO:0006629">
    <property type="term" value="P:lipid metabolic process"/>
    <property type="evidence" value="ECO:0007669"/>
    <property type="project" value="UniProtKB-KW"/>
</dbReference>
<reference evidence="12 13" key="2">
    <citation type="submission" date="2024-07" db="EMBL/GenBank/DDBJ databases">
        <authorList>
            <person name="Akdeniz Z."/>
        </authorList>
    </citation>
    <scope>NUCLEOTIDE SEQUENCE [LARGE SCALE GENOMIC DNA]</scope>
</reference>
<evidence type="ECO:0000256" key="9">
    <source>
        <dbReference type="SAM" id="Phobius"/>
    </source>
</evidence>
<evidence type="ECO:0000256" key="3">
    <source>
        <dbReference type="ARBA" id="ARBA00022679"/>
    </source>
</evidence>
<proteinExistence type="inferred from homology"/>
<comment type="caution">
    <text evidence="11">The sequence shown here is derived from an EMBL/GenBank/DDBJ whole genome shotgun (WGS) entry which is preliminary data.</text>
</comment>
<evidence type="ECO:0000256" key="8">
    <source>
        <dbReference type="ARBA" id="ARBA00023315"/>
    </source>
</evidence>
<evidence type="ECO:0000313" key="11">
    <source>
        <dbReference type="EMBL" id="CAI9961297.1"/>
    </source>
</evidence>
<accession>A0AA86QQS2</accession>
<evidence type="ECO:0000256" key="7">
    <source>
        <dbReference type="ARBA" id="ARBA00023136"/>
    </source>
</evidence>
<protein>
    <submittedName>
        <fullName evidence="11">Lysophosphatidylcholine acyltransferase/Lyso-PAF acetyltransferase</fullName>
    </submittedName>
    <submittedName>
        <fullName evidence="12">Lysophosphatidylcholine_acyltransferase/Lyso-PAF acetyltransferase</fullName>
    </submittedName>
</protein>
<dbReference type="EMBL" id="CAXDID020000342">
    <property type="protein sequence ID" value="CAL6079725.1"/>
    <property type="molecule type" value="Genomic_DNA"/>
</dbReference>